<dbReference type="EMBL" id="JBHTMN010000003">
    <property type="protein sequence ID" value="MFD1382188.1"/>
    <property type="molecule type" value="Genomic_DNA"/>
</dbReference>
<comment type="similarity">
    <text evidence="2 7">Belongs to the FPP/GGPP synthase family.</text>
</comment>
<keyword evidence="4" id="KW-0479">Metal-binding</keyword>
<accession>A0ABW4AY51</accession>
<dbReference type="InterPro" id="IPR000092">
    <property type="entry name" value="Polyprenyl_synt"/>
</dbReference>
<dbReference type="RefSeq" id="WP_377364918.1">
    <property type="nucleotide sequence ID" value="NZ_JBHTMN010000003.1"/>
</dbReference>
<dbReference type="PROSITE" id="PS00723">
    <property type="entry name" value="POLYPRENYL_SYNTHASE_1"/>
    <property type="match status" value="1"/>
</dbReference>
<dbReference type="PANTHER" id="PTHR43281:SF1">
    <property type="entry name" value="FARNESYL DIPHOSPHATE SYNTHASE"/>
    <property type="match status" value="1"/>
</dbReference>
<evidence type="ECO:0000256" key="3">
    <source>
        <dbReference type="ARBA" id="ARBA00022679"/>
    </source>
</evidence>
<dbReference type="InterPro" id="IPR033749">
    <property type="entry name" value="Polyprenyl_synt_CS"/>
</dbReference>
<keyword evidence="3 7" id="KW-0808">Transferase</keyword>
<dbReference type="InterPro" id="IPR053378">
    <property type="entry name" value="Prenyl_diphosphate_synthase"/>
</dbReference>
<evidence type="ECO:0000256" key="5">
    <source>
        <dbReference type="ARBA" id="ARBA00022842"/>
    </source>
</evidence>
<dbReference type="Gene3D" id="1.10.600.10">
    <property type="entry name" value="Farnesyl Diphosphate Synthase"/>
    <property type="match status" value="1"/>
</dbReference>
<name>A0ABW4AY51_9GAMM</name>
<evidence type="ECO:0000313" key="8">
    <source>
        <dbReference type="EMBL" id="MFD1382188.1"/>
    </source>
</evidence>
<dbReference type="SFLD" id="SFLDG01017">
    <property type="entry name" value="Polyprenyl_Transferase_Like"/>
    <property type="match status" value="1"/>
</dbReference>
<dbReference type="PROSITE" id="PS00444">
    <property type="entry name" value="POLYPRENYL_SYNTHASE_2"/>
    <property type="match status" value="1"/>
</dbReference>
<dbReference type="EC" id="2.5.1.10" evidence="8"/>
<gene>
    <name evidence="8" type="primary">ispA</name>
    <name evidence="8" type="ORF">ACFQ45_02340</name>
</gene>
<comment type="caution">
    <text evidence="8">The sequence shown here is derived from an EMBL/GenBank/DDBJ whole genome shotgun (WGS) entry which is preliminary data.</text>
</comment>
<dbReference type="SFLD" id="SFLDS00005">
    <property type="entry name" value="Isoprenoid_Synthase_Type_I"/>
    <property type="match status" value="1"/>
</dbReference>
<dbReference type="CDD" id="cd00685">
    <property type="entry name" value="Trans_IPPS_HT"/>
    <property type="match status" value="1"/>
</dbReference>
<dbReference type="NCBIfam" id="NF045485">
    <property type="entry name" value="FPPsyn"/>
    <property type="match status" value="1"/>
</dbReference>
<evidence type="ECO:0000256" key="1">
    <source>
        <dbReference type="ARBA" id="ARBA00001946"/>
    </source>
</evidence>
<evidence type="ECO:0000256" key="7">
    <source>
        <dbReference type="RuleBase" id="RU004466"/>
    </source>
</evidence>
<dbReference type="Proteomes" id="UP001597059">
    <property type="component" value="Unassembled WGS sequence"/>
</dbReference>
<evidence type="ECO:0000256" key="6">
    <source>
        <dbReference type="ARBA" id="ARBA00023229"/>
    </source>
</evidence>
<comment type="cofactor">
    <cofactor evidence="1">
        <name>Mg(2+)</name>
        <dbReference type="ChEBI" id="CHEBI:18420"/>
    </cofactor>
</comment>
<protein>
    <submittedName>
        <fullName evidence="8">(2E,6E)-farnesyl diphosphate synthase</fullName>
        <ecNumber evidence="8">2.5.1.10</ecNumber>
    </submittedName>
</protein>
<keyword evidence="5" id="KW-0460">Magnesium</keyword>
<evidence type="ECO:0000256" key="2">
    <source>
        <dbReference type="ARBA" id="ARBA00006706"/>
    </source>
</evidence>
<proteinExistence type="inferred from homology"/>
<dbReference type="SUPFAM" id="SSF48576">
    <property type="entry name" value="Terpenoid synthases"/>
    <property type="match status" value="1"/>
</dbReference>
<dbReference type="GO" id="GO:0004337">
    <property type="term" value="F:(2E,6E)-farnesyl diphosphate synthase activity"/>
    <property type="evidence" value="ECO:0007669"/>
    <property type="project" value="UniProtKB-EC"/>
</dbReference>
<dbReference type="PANTHER" id="PTHR43281">
    <property type="entry name" value="FARNESYL DIPHOSPHATE SYNTHASE"/>
    <property type="match status" value="1"/>
</dbReference>
<dbReference type="NCBIfam" id="NF007877">
    <property type="entry name" value="PRK10581.1"/>
    <property type="match status" value="1"/>
</dbReference>
<keyword evidence="9" id="KW-1185">Reference proteome</keyword>
<dbReference type="Pfam" id="PF00348">
    <property type="entry name" value="polyprenyl_synt"/>
    <property type="match status" value="1"/>
</dbReference>
<evidence type="ECO:0000256" key="4">
    <source>
        <dbReference type="ARBA" id="ARBA00022723"/>
    </source>
</evidence>
<sequence>MNLEQFSQYARDRVDQYLDQALDAYPPADHLHQAMRYSLFNGGKRVRPMLTYAVAELFGGANALTDASAAAVESIHAYSLIHDDLPAMDDDNLRRGKPTCHIQFDEATAILAGDALQTFAFELLSQPELEAPTVQLTLIQTLQNASGRFGMVTGQMIDLSNVDKQIDITALEQMHRHKTGALIRAAVKMGAQSVGVSSESDLNALDAYAAAIGLAFQVQDDIIDITSDTQTLGKNQFSDEDANKPTYPKLLGLEGAQALAKRLHDEAVAQIAPFGDKARPLVELANYIIARNH</sequence>
<organism evidence="8 9">
    <name type="scientific">Rhodanobacter aciditrophus</name>
    <dbReference type="NCBI Taxonomy" id="1623218"/>
    <lineage>
        <taxon>Bacteria</taxon>
        <taxon>Pseudomonadati</taxon>
        <taxon>Pseudomonadota</taxon>
        <taxon>Gammaproteobacteria</taxon>
        <taxon>Lysobacterales</taxon>
        <taxon>Rhodanobacteraceae</taxon>
        <taxon>Rhodanobacter</taxon>
    </lineage>
</organism>
<reference evidence="9" key="1">
    <citation type="journal article" date="2019" name="Int. J. Syst. Evol. Microbiol.">
        <title>The Global Catalogue of Microorganisms (GCM) 10K type strain sequencing project: providing services to taxonomists for standard genome sequencing and annotation.</title>
        <authorList>
            <consortium name="The Broad Institute Genomics Platform"/>
            <consortium name="The Broad Institute Genome Sequencing Center for Infectious Disease"/>
            <person name="Wu L."/>
            <person name="Ma J."/>
        </authorList>
    </citation>
    <scope>NUCLEOTIDE SEQUENCE [LARGE SCALE GENOMIC DNA]</scope>
    <source>
        <strain evidence="9">JCM 30774</strain>
    </source>
</reference>
<dbReference type="InterPro" id="IPR008949">
    <property type="entry name" value="Isoprenoid_synthase_dom_sf"/>
</dbReference>
<keyword evidence="6" id="KW-0414">Isoprene biosynthesis</keyword>
<evidence type="ECO:0000313" key="9">
    <source>
        <dbReference type="Proteomes" id="UP001597059"/>
    </source>
</evidence>